<dbReference type="InterPro" id="IPR002470">
    <property type="entry name" value="Peptidase_S9A"/>
</dbReference>
<dbReference type="InterPro" id="IPR001375">
    <property type="entry name" value="Peptidase_S9_cat"/>
</dbReference>
<dbReference type="SUPFAM" id="SSF53474">
    <property type="entry name" value="alpha/beta-Hydrolases"/>
    <property type="match status" value="1"/>
</dbReference>
<comment type="similarity">
    <text evidence="1">Belongs to the peptidase S9A family.</text>
</comment>
<keyword evidence="8" id="KW-1185">Reference proteome</keyword>
<dbReference type="GO" id="GO:0004252">
    <property type="term" value="F:serine-type endopeptidase activity"/>
    <property type="evidence" value="ECO:0007669"/>
    <property type="project" value="InterPro"/>
</dbReference>
<dbReference type="PANTHER" id="PTHR11757:SF19">
    <property type="entry name" value="PROLYL ENDOPEPTIDASE-LIKE"/>
    <property type="match status" value="1"/>
</dbReference>
<keyword evidence="4" id="KW-0720">Serine protease</keyword>
<dbReference type="SUPFAM" id="SSF50993">
    <property type="entry name" value="Peptidase/esterase 'gauge' domain"/>
    <property type="match status" value="1"/>
</dbReference>
<protein>
    <submittedName>
        <fullName evidence="7">Oligopeptidase B</fullName>
    </submittedName>
</protein>
<dbReference type="InterPro" id="IPR029058">
    <property type="entry name" value="AB_hydrolase_fold"/>
</dbReference>
<proteinExistence type="inferred from homology"/>
<keyword evidence="2" id="KW-0645">Protease</keyword>
<dbReference type="PRINTS" id="PR00862">
    <property type="entry name" value="PROLIGOPTASE"/>
</dbReference>
<dbReference type="AlphaFoldDB" id="A0A1I2XEE8"/>
<evidence type="ECO:0000313" key="8">
    <source>
        <dbReference type="Proteomes" id="UP000199229"/>
    </source>
</evidence>
<evidence type="ECO:0000313" key="7">
    <source>
        <dbReference type="EMBL" id="SFH11815.1"/>
    </source>
</evidence>
<gene>
    <name evidence="7" type="ORF">SAMN05192565_1402</name>
</gene>
<dbReference type="EMBL" id="FOPM01000040">
    <property type="protein sequence ID" value="SFH11815.1"/>
    <property type="molecule type" value="Genomic_DNA"/>
</dbReference>
<organism evidence="7 8">
    <name type="scientific">Methylobacterium gossipiicola</name>
    <dbReference type="NCBI Taxonomy" id="582675"/>
    <lineage>
        <taxon>Bacteria</taxon>
        <taxon>Pseudomonadati</taxon>
        <taxon>Pseudomonadota</taxon>
        <taxon>Alphaproteobacteria</taxon>
        <taxon>Hyphomicrobiales</taxon>
        <taxon>Methylobacteriaceae</taxon>
        <taxon>Methylobacterium</taxon>
    </lineage>
</organism>
<dbReference type="Pfam" id="PF02897">
    <property type="entry name" value="Peptidase_S9_N"/>
    <property type="match status" value="1"/>
</dbReference>
<dbReference type="Pfam" id="PF00326">
    <property type="entry name" value="Peptidase_S9"/>
    <property type="match status" value="1"/>
</dbReference>
<dbReference type="PANTHER" id="PTHR11757">
    <property type="entry name" value="PROTEASE FAMILY S9A OLIGOPEPTIDASE"/>
    <property type="match status" value="1"/>
</dbReference>
<dbReference type="RefSeq" id="WP_091975314.1">
    <property type="nucleotide sequence ID" value="NZ_FOPM01000040.1"/>
</dbReference>
<dbReference type="Gene3D" id="3.40.50.1820">
    <property type="entry name" value="alpha/beta hydrolase"/>
    <property type="match status" value="1"/>
</dbReference>
<evidence type="ECO:0000256" key="1">
    <source>
        <dbReference type="ARBA" id="ARBA00005228"/>
    </source>
</evidence>
<evidence type="ECO:0000259" key="5">
    <source>
        <dbReference type="Pfam" id="PF00326"/>
    </source>
</evidence>
<dbReference type="OrthoDB" id="9801421at2"/>
<dbReference type="Proteomes" id="UP000199229">
    <property type="component" value="Unassembled WGS sequence"/>
</dbReference>
<feature type="domain" description="Peptidase S9A N-terminal" evidence="6">
    <location>
        <begin position="14"/>
        <end position="439"/>
    </location>
</feature>
<keyword evidence="3" id="KW-0378">Hydrolase</keyword>
<sequence length="719" mass="78551">MVFARRPITVPSSPPVAEARPHVFTVHDRTITDDYAWLKAENWRAVLKDPAALPEDIGTYLRAENAYAEAALAPVAALRKTLVAEMRGRIREDDGSVPEPDGPFAYYTRHRDGGQHPLVCRRPRTVVVIPGQGAETATEGGPEEGEVILLDGDHEGAGLAFFEIAAAVHSDDHTQLAWSADTNGSELHTIRVRDLATGLDGPDRIEATTGEVVWMKDGSAFHYVALDENHRPARVMLHRLGTPQAEDRLIYEEADSGFFVHIDTTQSGDYLTVTASDHETSEVHLLDRSVADAPLRVVQPRTPQLIYSVENWASHLFILTNAGGAVDFKIVTARVEASGIEHWSDVVPHRAGVMIRHLHVIAEHIVRLEIENARPRIVVRDMTGCEHVVAFAEEAYSLGLQPGHEFETAVIRFTYSSMTTPAETYDYDCVTRSRQLRKRQTIPSGHNPEDYVTRRLFATAPDGETVPISLLHRRDLALDGSAPLLLYGYGSYGTLMPAAFRTNLLSLVDRGFVYAIAHVRGGTEKGWNWYLGGKREKKPNTFSDFVACGEALVAAGYTARGNIVAHGGSAGGMLMGAVANLAPELFAGIVADVPFVDVLNTMLDASLPLTPPEWPEWGNPAESREAFETILSYSPYDNVAAKAYPAILALGGLTDPRVTYWEPAKWVARLRATLTGGGPVLLRINMEAGHGGAAGRFDRLEEVALIYAFALLAVGRAEA</sequence>
<accession>A0A1I2XEE8</accession>
<evidence type="ECO:0000256" key="3">
    <source>
        <dbReference type="ARBA" id="ARBA00022801"/>
    </source>
</evidence>
<reference evidence="8" key="1">
    <citation type="submission" date="2016-10" db="EMBL/GenBank/DDBJ databases">
        <authorList>
            <person name="Varghese N."/>
            <person name="Submissions S."/>
        </authorList>
    </citation>
    <scope>NUCLEOTIDE SEQUENCE [LARGE SCALE GENOMIC DNA]</scope>
    <source>
        <strain evidence="8">Gh-105</strain>
    </source>
</reference>
<name>A0A1I2XEE8_9HYPH</name>
<evidence type="ECO:0000256" key="4">
    <source>
        <dbReference type="ARBA" id="ARBA00022825"/>
    </source>
</evidence>
<dbReference type="GO" id="GO:0006508">
    <property type="term" value="P:proteolysis"/>
    <property type="evidence" value="ECO:0007669"/>
    <property type="project" value="UniProtKB-KW"/>
</dbReference>
<evidence type="ECO:0000259" key="6">
    <source>
        <dbReference type="Pfam" id="PF02897"/>
    </source>
</evidence>
<dbReference type="InterPro" id="IPR023302">
    <property type="entry name" value="Pept_S9A_N"/>
</dbReference>
<dbReference type="Gene3D" id="2.130.10.120">
    <property type="entry name" value="Prolyl oligopeptidase, N-terminal domain"/>
    <property type="match status" value="1"/>
</dbReference>
<feature type="domain" description="Peptidase S9 prolyl oligopeptidase catalytic" evidence="5">
    <location>
        <begin position="499"/>
        <end position="711"/>
    </location>
</feature>
<evidence type="ECO:0000256" key="2">
    <source>
        <dbReference type="ARBA" id="ARBA00022670"/>
    </source>
</evidence>
<dbReference type="InterPro" id="IPR051543">
    <property type="entry name" value="Serine_Peptidase_S9A"/>
</dbReference>